<evidence type="ECO:0000313" key="2">
    <source>
        <dbReference type="Proteomes" id="UP001141253"/>
    </source>
</evidence>
<keyword evidence="2" id="KW-1185">Reference proteome</keyword>
<dbReference type="Proteomes" id="UP001141253">
    <property type="component" value="Chromosome 13"/>
</dbReference>
<evidence type="ECO:0000313" key="1">
    <source>
        <dbReference type="EMBL" id="KAJ6360825.1"/>
    </source>
</evidence>
<organism evidence="1 2">
    <name type="scientific">Salix suchowensis</name>
    <dbReference type="NCBI Taxonomy" id="1278906"/>
    <lineage>
        <taxon>Eukaryota</taxon>
        <taxon>Viridiplantae</taxon>
        <taxon>Streptophyta</taxon>
        <taxon>Embryophyta</taxon>
        <taxon>Tracheophyta</taxon>
        <taxon>Spermatophyta</taxon>
        <taxon>Magnoliopsida</taxon>
        <taxon>eudicotyledons</taxon>
        <taxon>Gunneridae</taxon>
        <taxon>Pentapetalae</taxon>
        <taxon>rosids</taxon>
        <taxon>fabids</taxon>
        <taxon>Malpighiales</taxon>
        <taxon>Salicaceae</taxon>
        <taxon>Saliceae</taxon>
        <taxon>Salix</taxon>
    </lineage>
</organism>
<name>A0ABQ9AVT0_9ROSI</name>
<dbReference type="EMBL" id="JAPFFI010000015">
    <property type="protein sequence ID" value="KAJ6360825.1"/>
    <property type="molecule type" value="Genomic_DNA"/>
</dbReference>
<sequence length="69" mass="7806">MITKELQGTRKINPSVNLKISGTRVVKTKQNKSLINPTLDKQDLGSPKAQPSHRVGFTAYRIKPYRPFL</sequence>
<reference evidence="1" key="1">
    <citation type="submission" date="2022-10" db="EMBL/GenBank/DDBJ databases">
        <authorList>
            <person name="Hyden B.L."/>
            <person name="Feng K."/>
            <person name="Yates T."/>
            <person name="Jawdy S."/>
            <person name="Smart L.B."/>
            <person name="Muchero W."/>
        </authorList>
    </citation>
    <scope>NUCLEOTIDE SEQUENCE</scope>
    <source>
        <tissue evidence="1">Shoot tip</tissue>
    </source>
</reference>
<protein>
    <submittedName>
        <fullName evidence="1">Uncharacterized protein</fullName>
    </submittedName>
</protein>
<comment type="caution">
    <text evidence="1">The sequence shown here is derived from an EMBL/GenBank/DDBJ whole genome shotgun (WGS) entry which is preliminary data.</text>
</comment>
<proteinExistence type="predicted"/>
<gene>
    <name evidence="1" type="ORF">OIU77_004780</name>
</gene>
<reference evidence="1" key="2">
    <citation type="journal article" date="2023" name="Int. J. Mol. Sci.">
        <title>De Novo Assembly and Annotation of 11 Diverse Shrub Willow (Salix) Genomes Reveals Novel Gene Organization in Sex-Linked Regions.</title>
        <authorList>
            <person name="Hyden B."/>
            <person name="Feng K."/>
            <person name="Yates T.B."/>
            <person name="Jawdy S."/>
            <person name="Cereghino C."/>
            <person name="Smart L.B."/>
            <person name="Muchero W."/>
        </authorList>
    </citation>
    <scope>NUCLEOTIDE SEQUENCE</scope>
    <source>
        <tissue evidence="1">Shoot tip</tissue>
    </source>
</reference>
<accession>A0ABQ9AVT0</accession>